<evidence type="ECO:0000313" key="2">
    <source>
        <dbReference type="Proteomes" id="UP001392437"/>
    </source>
</evidence>
<protein>
    <submittedName>
        <fullName evidence="1">Uncharacterized protein</fullName>
    </submittedName>
</protein>
<name>A0AAW0QKC9_9PEZI</name>
<dbReference type="AlphaFoldDB" id="A0AAW0QKC9"/>
<keyword evidence="2" id="KW-1185">Reference proteome</keyword>
<organism evidence="1 2">
    <name type="scientific">Apiospora kogelbergensis</name>
    <dbReference type="NCBI Taxonomy" id="1337665"/>
    <lineage>
        <taxon>Eukaryota</taxon>
        <taxon>Fungi</taxon>
        <taxon>Dikarya</taxon>
        <taxon>Ascomycota</taxon>
        <taxon>Pezizomycotina</taxon>
        <taxon>Sordariomycetes</taxon>
        <taxon>Xylariomycetidae</taxon>
        <taxon>Amphisphaeriales</taxon>
        <taxon>Apiosporaceae</taxon>
        <taxon>Apiospora</taxon>
    </lineage>
</organism>
<dbReference type="EMBL" id="JAQQWP010000008">
    <property type="protein sequence ID" value="KAK8105949.1"/>
    <property type="molecule type" value="Genomic_DNA"/>
</dbReference>
<accession>A0AAW0QKC9</accession>
<reference evidence="1 2" key="1">
    <citation type="submission" date="2023-01" db="EMBL/GenBank/DDBJ databases">
        <title>Analysis of 21 Apiospora genomes using comparative genomics revels a genus with tremendous synthesis potential of carbohydrate active enzymes and secondary metabolites.</title>
        <authorList>
            <person name="Sorensen T."/>
        </authorList>
    </citation>
    <scope>NUCLEOTIDE SEQUENCE [LARGE SCALE GENOMIC DNA]</scope>
    <source>
        <strain evidence="1 2">CBS 117206</strain>
    </source>
</reference>
<dbReference type="Proteomes" id="UP001392437">
    <property type="component" value="Unassembled WGS sequence"/>
</dbReference>
<gene>
    <name evidence="1" type="ORF">PG999_009308</name>
</gene>
<sequence length="199" mass="22243">MRAFIRGRVDCSFRNFLFSQFGNRSRAPGVSCRFLPETGLRGSAGGGHLHSPFPSRYGGGEDEYQCISPGTEHYLEYYLEYYPEYYLEYYLASSPPILVGTQGLCSFCFMDDLDGPSESRDRSKIFPPCHGCMAYVILVCLVYAFCYTLPDRSPLGLSFPPRDHEVLSCPGCIMLYIALGLLEPQSSSGFGKNNKPDQV</sequence>
<evidence type="ECO:0000313" key="1">
    <source>
        <dbReference type="EMBL" id="KAK8105949.1"/>
    </source>
</evidence>
<proteinExistence type="predicted"/>
<comment type="caution">
    <text evidence="1">The sequence shown here is derived from an EMBL/GenBank/DDBJ whole genome shotgun (WGS) entry which is preliminary data.</text>
</comment>